<name>A0A553WH52_9SPHN</name>
<keyword evidence="1" id="KW-0812">Transmembrane</keyword>
<dbReference type="RefSeq" id="WP_143774885.1">
    <property type="nucleotide sequence ID" value="NZ_OZ260107.1"/>
</dbReference>
<keyword evidence="1" id="KW-1133">Transmembrane helix</keyword>
<keyword evidence="3" id="KW-1185">Reference proteome</keyword>
<dbReference type="Proteomes" id="UP000320160">
    <property type="component" value="Unassembled WGS sequence"/>
</dbReference>
<proteinExistence type="predicted"/>
<evidence type="ECO:0000256" key="1">
    <source>
        <dbReference type="SAM" id="Phobius"/>
    </source>
</evidence>
<organism evidence="2 3">
    <name type="scientific">Sphingorhabdus contaminans</name>
    <dbReference type="NCBI Taxonomy" id="1343899"/>
    <lineage>
        <taxon>Bacteria</taxon>
        <taxon>Pseudomonadati</taxon>
        <taxon>Pseudomonadota</taxon>
        <taxon>Alphaproteobacteria</taxon>
        <taxon>Sphingomonadales</taxon>
        <taxon>Sphingomonadaceae</taxon>
        <taxon>Sphingorhabdus</taxon>
    </lineage>
</organism>
<protein>
    <recommendedName>
        <fullName evidence="4">Transmembrane protein</fullName>
    </recommendedName>
</protein>
<feature type="transmembrane region" description="Helical" evidence="1">
    <location>
        <begin position="49"/>
        <end position="66"/>
    </location>
</feature>
<comment type="caution">
    <text evidence="2">The sequence shown here is derived from an EMBL/GenBank/DDBJ whole genome shotgun (WGS) entry which is preliminary data.</text>
</comment>
<reference evidence="2 3" key="1">
    <citation type="submission" date="2019-07" db="EMBL/GenBank/DDBJ databases">
        <authorList>
            <person name="Park M."/>
        </authorList>
    </citation>
    <scope>NUCLEOTIDE SEQUENCE [LARGE SCALE GENOMIC DNA]</scope>
    <source>
        <strain evidence="2 3">KCTC32445</strain>
    </source>
</reference>
<evidence type="ECO:0000313" key="2">
    <source>
        <dbReference type="EMBL" id="TSB04012.1"/>
    </source>
</evidence>
<feature type="transmembrane region" description="Helical" evidence="1">
    <location>
        <begin position="97"/>
        <end position="116"/>
    </location>
</feature>
<dbReference type="EMBL" id="VKKU01000001">
    <property type="protein sequence ID" value="TSB04012.1"/>
    <property type="molecule type" value="Genomic_DNA"/>
</dbReference>
<dbReference type="OrthoDB" id="7450715at2"/>
<sequence length="119" mass="13224">MARAEHATIRVHKSYSKRMSDHVAFALVAYTLALIFLVTPRMESDGTSIFPYFLLVILVAAVISPCRNLERRWQALQATDNGDGSLDGRYKADRAKLWFAAIALPVVFALICHMIASVA</sequence>
<evidence type="ECO:0000313" key="3">
    <source>
        <dbReference type="Proteomes" id="UP000320160"/>
    </source>
</evidence>
<dbReference type="AlphaFoldDB" id="A0A553WH52"/>
<accession>A0A553WH52</accession>
<keyword evidence="1" id="KW-0472">Membrane</keyword>
<gene>
    <name evidence="2" type="ORF">FOM92_00775</name>
</gene>
<evidence type="ECO:0008006" key="4">
    <source>
        <dbReference type="Google" id="ProtNLM"/>
    </source>
</evidence>
<feature type="transmembrane region" description="Helical" evidence="1">
    <location>
        <begin position="21"/>
        <end position="37"/>
    </location>
</feature>